<dbReference type="EMBL" id="CP139781">
    <property type="protein sequence ID" value="WRQ86966.1"/>
    <property type="molecule type" value="Genomic_DNA"/>
</dbReference>
<organism evidence="1 2">
    <name type="scientific">Actomonas aquatica</name>
    <dbReference type="NCBI Taxonomy" id="2866162"/>
    <lineage>
        <taxon>Bacteria</taxon>
        <taxon>Pseudomonadati</taxon>
        <taxon>Verrucomicrobiota</taxon>
        <taxon>Opitutia</taxon>
        <taxon>Opitutales</taxon>
        <taxon>Opitutaceae</taxon>
        <taxon>Actomonas</taxon>
    </lineage>
</organism>
<accession>A0ABZ1C5F6</accession>
<sequence>MSIRRNQLWACLLIFASASFGVAGRGQLDLPPPLDVDHLVSAQELLEDARQLLPSGGFVGPLLDEQYAVIDHGWLKNTFLPFYREEAAKLRAVASREGEASDCDNYGMFLRQMVGLAGIMGRTEEPAVAQVVVVQNRPFSGVRRTRENHSVGLFLTDRGWYVIEPQNGDKLIPFRRYANRKTVRYMSFH</sequence>
<evidence type="ECO:0008006" key="3">
    <source>
        <dbReference type="Google" id="ProtNLM"/>
    </source>
</evidence>
<proteinExistence type="predicted"/>
<reference evidence="1 2" key="1">
    <citation type="submission" date="2023-12" db="EMBL/GenBank/DDBJ databases">
        <title>Description of an unclassified Opitutus bacterium of Verrucomicrobiota.</title>
        <authorList>
            <person name="Zhang D.-F."/>
        </authorList>
    </citation>
    <scope>NUCLEOTIDE SEQUENCE [LARGE SCALE GENOMIC DNA]</scope>
    <source>
        <strain evidence="1 2">WL0086</strain>
    </source>
</reference>
<evidence type="ECO:0000313" key="2">
    <source>
        <dbReference type="Proteomes" id="UP000738431"/>
    </source>
</evidence>
<evidence type="ECO:0000313" key="1">
    <source>
        <dbReference type="EMBL" id="WRQ86966.1"/>
    </source>
</evidence>
<gene>
    <name evidence="1" type="ORF">K1X11_019300</name>
</gene>
<dbReference type="RefSeq" id="WP_221029617.1">
    <property type="nucleotide sequence ID" value="NZ_CP139781.1"/>
</dbReference>
<keyword evidence="2" id="KW-1185">Reference proteome</keyword>
<dbReference type="Proteomes" id="UP000738431">
    <property type="component" value="Chromosome"/>
</dbReference>
<protein>
    <recommendedName>
        <fullName evidence="3">Transglutaminase-like domain-containing protein</fullName>
    </recommendedName>
</protein>
<name>A0ABZ1C5F6_9BACT</name>